<dbReference type="GO" id="GO:0015888">
    <property type="term" value="P:thiamine transport"/>
    <property type="evidence" value="ECO:0007669"/>
    <property type="project" value="TreeGrafter"/>
</dbReference>
<sequence>MERRRFLQLSVLTAAATSLAACTPPSQNSSGGSDNSLVVYSNSLSDGRKEWLQGEAKTAGFDLSFVDLGGGDIMNRLVAEKNNPMADVVFGLNNVYFEKLNKAGVLAASTPKWAGEVDAKLGNEKEYWPIVREPIMLVYNEAVYKTPADAPQDWPELWTNEKFAKKYEVPSSLGGATTQMVLSGILTRFKGDGGDLGITKEGWDAVKAYFEKGVPSVKGQDLYAQMKAGKVNAGQMYLAGKPQREKQYGIKTQAVHPKTGVPMVVQHISLVKGTKKEAKAKEFIDWLGGAEMQAKWSKKFFTAPVNKNALANADAEAVKITDSFSAQDIDWVFVAENIDKWVEKIQLEILK</sequence>
<dbReference type="GO" id="GO:0030288">
    <property type="term" value="C:outer membrane-bounded periplasmic space"/>
    <property type="evidence" value="ECO:0007669"/>
    <property type="project" value="TreeGrafter"/>
</dbReference>
<keyword evidence="1 2" id="KW-0732">Signal</keyword>
<gene>
    <name evidence="3" type="ORF">J2S35_000802</name>
</gene>
<dbReference type="InterPro" id="IPR006059">
    <property type="entry name" value="SBP"/>
</dbReference>
<comment type="caution">
    <text evidence="3">The sequence shown here is derived from an EMBL/GenBank/DDBJ whole genome shotgun (WGS) entry which is preliminary data.</text>
</comment>
<dbReference type="Pfam" id="PF13416">
    <property type="entry name" value="SBP_bac_8"/>
    <property type="match status" value="1"/>
</dbReference>
<keyword evidence="4" id="KW-1185">Reference proteome</keyword>
<evidence type="ECO:0000256" key="1">
    <source>
        <dbReference type="ARBA" id="ARBA00022729"/>
    </source>
</evidence>
<proteinExistence type="predicted"/>
<feature type="chain" id="PRO_5042055489" evidence="2">
    <location>
        <begin position="21"/>
        <end position="351"/>
    </location>
</feature>
<dbReference type="AlphaFoldDB" id="A0AAE4C684"/>
<reference evidence="3" key="1">
    <citation type="submission" date="2023-07" db="EMBL/GenBank/DDBJ databases">
        <title>Sequencing the genomes of 1000 actinobacteria strains.</title>
        <authorList>
            <person name="Klenk H.-P."/>
        </authorList>
    </citation>
    <scope>NUCLEOTIDE SEQUENCE</scope>
    <source>
        <strain evidence="3">DSM 13988</strain>
    </source>
</reference>
<organism evidence="3 4">
    <name type="scientific">Falsarthrobacter nasiphocae</name>
    <dbReference type="NCBI Taxonomy" id="189863"/>
    <lineage>
        <taxon>Bacteria</taxon>
        <taxon>Bacillati</taxon>
        <taxon>Actinomycetota</taxon>
        <taxon>Actinomycetes</taxon>
        <taxon>Micrococcales</taxon>
        <taxon>Micrococcaceae</taxon>
        <taxon>Falsarthrobacter</taxon>
    </lineage>
</organism>
<dbReference type="PANTHER" id="PTHR30006">
    <property type="entry name" value="THIAMINE-BINDING PERIPLASMIC PROTEIN-RELATED"/>
    <property type="match status" value="1"/>
</dbReference>
<protein>
    <submittedName>
        <fullName evidence="3">Iron(III) transport system substrate-binding protein</fullName>
    </submittedName>
</protein>
<name>A0AAE4C684_9MICC</name>
<dbReference type="GO" id="GO:0030976">
    <property type="term" value="F:thiamine pyrophosphate binding"/>
    <property type="evidence" value="ECO:0007669"/>
    <property type="project" value="TreeGrafter"/>
</dbReference>
<dbReference type="GO" id="GO:0030975">
    <property type="term" value="F:thiamine binding"/>
    <property type="evidence" value="ECO:0007669"/>
    <property type="project" value="TreeGrafter"/>
</dbReference>
<dbReference type="EMBL" id="JAVDUI010000001">
    <property type="protein sequence ID" value="MDR6891862.1"/>
    <property type="molecule type" value="Genomic_DNA"/>
</dbReference>
<accession>A0AAE4C684</accession>
<dbReference type="SUPFAM" id="SSF53850">
    <property type="entry name" value="Periplasmic binding protein-like II"/>
    <property type="match status" value="1"/>
</dbReference>
<evidence type="ECO:0000313" key="4">
    <source>
        <dbReference type="Proteomes" id="UP001247307"/>
    </source>
</evidence>
<dbReference type="PROSITE" id="PS51257">
    <property type="entry name" value="PROKAR_LIPOPROTEIN"/>
    <property type="match status" value="1"/>
</dbReference>
<feature type="signal peptide" evidence="2">
    <location>
        <begin position="1"/>
        <end position="20"/>
    </location>
</feature>
<evidence type="ECO:0000256" key="2">
    <source>
        <dbReference type="SAM" id="SignalP"/>
    </source>
</evidence>
<dbReference type="Proteomes" id="UP001247307">
    <property type="component" value="Unassembled WGS sequence"/>
</dbReference>
<dbReference type="Gene3D" id="3.40.190.10">
    <property type="entry name" value="Periplasmic binding protein-like II"/>
    <property type="match status" value="2"/>
</dbReference>
<evidence type="ECO:0000313" key="3">
    <source>
        <dbReference type="EMBL" id="MDR6891862.1"/>
    </source>
</evidence>
<dbReference type="RefSeq" id="WP_309850134.1">
    <property type="nucleotide sequence ID" value="NZ_BAAAIU010000044.1"/>
</dbReference>
<dbReference type="PANTHER" id="PTHR30006:SF2">
    <property type="entry name" value="ABC TRANSPORTER SUBSTRATE-BINDING PROTEIN"/>
    <property type="match status" value="1"/>
</dbReference>